<dbReference type="PANTHER" id="PTHR43377:SF1">
    <property type="entry name" value="BILIVERDIN REDUCTASE A"/>
    <property type="match status" value="1"/>
</dbReference>
<dbReference type="STRING" id="447422.SAMN05660903_01583"/>
<organism evidence="2 3">
    <name type="scientific">Salegentibacter salinarum</name>
    <dbReference type="NCBI Taxonomy" id="447422"/>
    <lineage>
        <taxon>Bacteria</taxon>
        <taxon>Pseudomonadati</taxon>
        <taxon>Bacteroidota</taxon>
        <taxon>Flavobacteriia</taxon>
        <taxon>Flavobacteriales</taxon>
        <taxon>Flavobacteriaceae</taxon>
        <taxon>Salegentibacter</taxon>
    </lineage>
</organism>
<dbReference type="EMBL" id="LKTS01000045">
    <property type="protein sequence ID" value="PKD16748.1"/>
    <property type="molecule type" value="Genomic_DNA"/>
</dbReference>
<dbReference type="Proteomes" id="UP000232673">
    <property type="component" value="Unassembled WGS sequence"/>
</dbReference>
<reference evidence="2 3" key="1">
    <citation type="submission" date="2015-10" db="EMBL/GenBank/DDBJ databases">
        <title>Draft genome sequence of Salegentibacter salinarum KCTC 12975.</title>
        <authorList>
            <person name="Lin W."/>
            <person name="Zheng Q."/>
        </authorList>
    </citation>
    <scope>NUCLEOTIDE SEQUENCE [LARGE SCALE GENOMIC DNA]</scope>
    <source>
        <strain evidence="2 3">KCTC 12975</strain>
    </source>
</reference>
<gene>
    <name evidence="2" type="ORF">APR41_08045</name>
</gene>
<name>A0A2N0TPV6_9FLAO</name>
<dbReference type="Gene3D" id="3.40.50.720">
    <property type="entry name" value="NAD(P)-binding Rossmann-like Domain"/>
    <property type="match status" value="1"/>
</dbReference>
<feature type="domain" description="Gfo/Idh/MocA-like oxidoreductase N-terminal" evidence="1">
    <location>
        <begin position="56"/>
        <end position="149"/>
    </location>
</feature>
<dbReference type="AlphaFoldDB" id="A0A2N0TPV6"/>
<dbReference type="InterPro" id="IPR000683">
    <property type="entry name" value="Gfo/Idh/MocA-like_OxRdtase_N"/>
</dbReference>
<comment type="caution">
    <text evidence="2">The sequence shown here is derived from an EMBL/GenBank/DDBJ whole genome shotgun (WGS) entry which is preliminary data.</text>
</comment>
<dbReference type="InterPro" id="IPR051450">
    <property type="entry name" value="Gfo/Idh/MocA_Oxidoreductases"/>
</dbReference>
<dbReference type="GO" id="GO:0000166">
    <property type="term" value="F:nucleotide binding"/>
    <property type="evidence" value="ECO:0007669"/>
    <property type="project" value="InterPro"/>
</dbReference>
<sequence length="298" mass="33725">MAEKLKIGIIGMSEGNGHPYSWSAIFNGYDKEKMKYCPFPIISEYLAKQNFPEDGLGKFGVVTHIWTQDIATSKHIAASAKIEVVVENLEDMLGKVDAVLLARDDAKNHYKMAFPFLKAGIPIFIDKPLALSVKEANKILKEQQYENQVFSCSSIRFAKELDLTEKEKDQIGEIVHVEAAIPKKWDTYAIHIIEPIIARLPHRGKLLGVKCLQSVAITNCIVKWENTTAYLKVTGTIPITVSLNFYGEKGCVTKEFSDSYTCFKNSLHKFVKVINKEEENIKREETLEIIKILEKGRK</sequence>
<proteinExistence type="predicted"/>
<protein>
    <recommendedName>
        <fullName evidence="1">Gfo/Idh/MocA-like oxidoreductase N-terminal domain-containing protein</fullName>
    </recommendedName>
</protein>
<evidence type="ECO:0000259" key="1">
    <source>
        <dbReference type="Pfam" id="PF01408"/>
    </source>
</evidence>
<dbReference type="SUPFAM" id="SSF51735">
    <property type="entry name" value="NAD(P)-binding Rossmann-fold domains"/>
    <property type="match status" value="1"/>
</dbReference>
<evidence type="ECO:0000313" key="3">
    <source>
        <dbReference type="Proteomes" id="UP000232673"/>
    </source>
</evidence>
<dbReference type="Pfam" id="PF01408">
    <property type="entry name" value="GFO_IDH_MocA"/>
    <property type="match status" value="1"/>
</dbReference>
<dbReference type="InterPro" id="IPR036291">
    <property type="entry name" value="NAD(P)-bd_dom_sf"/>
</dbReference>
<keyword evidence="3" id="KW-1185">Reference proteome</keyword>
<evidence type="ECO:0000313" key="2">
    <source>
        <dbReference type="EMBL" id="PKD16748.1"/>
    </source>
</evidence>
<accession>A0A2N0TPV6</accession>
<dbReference type="PANTHER" id="PTHR43377">
    <property type="entry name" value="BILIVERDIN REDUCTASE A"/>
    <property type="match status" value="1"/>
</dbReference>